<feature type="region of interest" description="Disordered" evidence="1">
    <location>
        <begin position="1"/>
        <end position="61"/>
    </location>
</feature>
<dbReference type="GO" id="GO:0005634">
    <property type="term" value="C:nucleus"/>
    <property type="evidence" value="ECO:0007669"/>
    <property type="project" value="TreeGrafter"/>
</dbReference>
<dbReference type="OrthoDB" id="9838277at2759"/>
<dbReference type="PANTHER" id="PTHR38649">
    <property type="entry name" value="SPERMATOGENESIS-ASSOCIATED PROTEIN 33"/>
    <property type="match status" value="1"/>
</dbReference>
<dbReference type="CTD" id="124045"/>
<organism evidence="2 3">
    <name type="scientific">Carlito syrichta</name>
    <name type="common">Philippine tarsier</name>
    <name type="synonym">Tarsius syrichta</name>
    <dbReference type="NCBI Taxonomy" id="1868482"/>
    <lineage>
        <taxon>Eukaryota</taxon>
        <taxon>Metazoa</taxon>
        <taxon>Chordata</taxon>
        <taxon>Craniata</taxon>
        <taxon>Vertebrata</taxon>
        <taxon>Euteleostomi</taxon>
        <taxon>Mammalia</taxon>
        <taxon>Eutheria</taxon>
        <taxon>Euarchontoglires</taxon>
        <taxon>Primates</taxon>
        <taxon>Haplorrhini</taxon>
        <taxon>Tarsiiformes</taxon>
        <taxon>Tarsiidae</taxon>
        <taxon>Carlito</taxon>
    </lineage>
</organism>
<dbReference type="KEGG" id="csyr:103251472"/>
<dbReference type="PANTHER" id="PTHR38649:SF1">
    <property type="entry name" value="SPERMATOGENESIS-ASSOCIATED PROTEIN 33"/>
    <property type="match status" value="1"/>
</dbReference>
<feature type="compositionally biased region" description="Basic and acidic residues" evidence="1">
    <location>
        <begin position="26"/>
        <end position="37"/>
    </location>
</feature>
<dbReference type="Pfam" id="PF15382">
    <property type="entry name" value="DUF4609"/>
    <property type="match status" value="1"/>
</dbReference>
<evidence type="ECO:0000313" key="3">
    <source>
        <dbReference type="RefSeq" id="XP_021564240.1"/>
    </source>
</evidence>
<dbReference type="InterPro" id="IPR027930">
    <property type="entry name" value="DUF4609"/>
</dbReference>
<keyword evidence="2" id="KW-1185">Reference proteome</keyword>
<proteinExistence type="predicted"/>
<evidence type="ECO:0000256" key="1">
    <source>
        <dbReference type="SAM" id="MobiDB-lite"/>
    </source>
</evidence>
<dbReference type="Proteomes" id="UP000189704">
    <property type="component" value="Unplaced"/>
</dbReference>
<feature type="compositionally biased region" description="Basic residues" evidence="1">
    <location>
        <begin position="1"/>
        <end position="10"/>
    </location>
</feature>
<protein>
    <submittedName>
        <fullName evidence="3">Spermatogenesis-associated protein 33</fullName>
    </submittedName>
</protein>
<reference evidence="3" key="1">
    <citation type="submission" date="2025-08" db="UniProtKB">
        <authorList>
            <consortium name="RefSeq"/>
        </authorList>
    </citation>
    <scope>IDENTIFICATION</scope>
</reference>
<dbReference type="AlphaFoldDB" id="A0A3Q0DQE5"/>
<dbReference type="GO" id="GO:0005737">
    <property type="term" value="C:cytoplasm"/>
    <property type="evidence" value="ECO:0007669"/>
    <property type="project" value="TreeGrafter"/>
</dbReference>
<sequence>MGLSRSKSKPKTGEEQRKGPAPSAARSKDKLVEKQPQEVRQPGWEAEMSADGTRRPPSALSADRHTYFSTYLYSRPHVFSLLENPDAKQKSNKKKCVIPRIIITRASNETLNSRTSVGSEEQKTIQEQDDWGLYHRHRHPSTVDAYKLDSKN</sequence>
<accession>A0A3Q0DQE5</accession>
<dbReference type="RefSeq" id="XP_021564240.1">
    <property type="nucleotide sequence ID" value="XM_021708565.1"/>
</dbReference>
<evidence type="ECO:0000313" key="2">
    <source>
        <dbReference type="Proteomes" id="UP000189704"/>
    </source>
</evidence>
<dbReference type="GeneID" id="103251472"/>
<gene>
    <name evidence="3" type="primary">SPATA33</name>
</gene>
<name>A0A3Q0DQE5_CARSF</name>
<feature type="region of interest" description="Disordered" evidence="1">
    <location>
        <begin position="111"/>
        <end position="136"/>
    </location>
</feature>